<evidence type="ECO:0000313" key="2">
    <source>
        <dbReference type="EMBL" id="ATZ53181.1"/>
    </source>
</evidence>
<feature type="region of interest" description="Disordered" evidence="1">
    <location>
        <begin position="200"/>
        <end position="224"/>
    </location>
</feature>
<evidence type="ECO:0000313" key="3">
    <source>
        <dbReference type="Proteomes" id="UP000001798"/>
    </source>
</evidence>
<reference evidence="2 3" key="3">
    <citation type="journal article" date="2017" name="Mol. Plant Pathol.">
        <title>A gapless genome sequence of the fungus Botrytis cinerea.</title>
        <authorList>
            <person name="Van Kan J.A."/>
            <person name="Stassen J.H."/>
            <person name="Mosbach A."/>
            <person name="Van Der Lee T.A."/>
            <person name="Faino L."/>
            <person name="Farmer A.D."/>
            <person name="Papasotiriou D.G."/>
            <person name="Zhou S."/>
            <person name="Seidl M.F."/>
            <person name="Cottam E."/>
            <person name="Edel D."/>
            <person name="Hahn M."/>
            <person name="Schwartz D.C."/>
            <person name="Dietrich R.A."/>
            <person name="Widdison S."/>
            <person name="Scalliet G."/>
        </authorList>
    </citation>
    <scope>NUCLEOTIDE SEQUENCE [LARGE SCALE GENOMIC DNA]</scope>
    <source>
        <strain evidence="2 3">B05.10</strain>
    </source>
</reference>
<dbReference type="OrthoDB" id="3564705at2759"/>
<accession>A0A384JRR3</accession>
<name>A0A384JRR3_BOTFB</name>
<evidence type="ECO:0000256" key="1">
    <source>
        <dbReference type="SAM" id="MobiDB-lite"/>
    </source>
</evidence>
<dbReference type="VEuPathDB" id="FungiDB:Bcin09g00630"/>
<gene>
    <name evidence="2" type="ORF">BCIN_09g00630</name>
</gene>
<dbReference type="AlphaFoldDB" id="A0A384JRR3"/>
<organism evidence="2 3">
    <name type="scientific">Botryotinia fuckeliana (strain B05.10)</name>
    <name type="common">Noble rot fungus</name>
    <name type="synonym">Botrytis cinerea</name>
    <dbReference type="NCBI Taxonomy" id="332648"/>
    <lineage>
        <taxon>Eukaryota</taxon>
        <taxon>Fungi</taxon>
        <taxon>Dikarya</taxon>
        <taxon>Ascomycota</taxon>
        <taxon>Pezizomycotina</taxon>
        <taxon>Leotiomycetes</taxon>
        <taxon>Helotiales</taxon>
        <taxon>Sclerotiniaceae</taxon>
        <taxon>Botrytis</taxon>
    </lineage>
</organism>
<dbReference type="RefSeq" id="XP_024550662.1">
    <property type="nucleotide sequence ID" value="XM_024694869.1"/>
</dbReference>
<feature type="region of interest" description="Disordered" evidence="1">
    <location>
        <begin position="98"/>
        <end position="125"/>
    </location>
</feature>
<dbReference type="EMBL" id="CP009813">
    <property type="protein sequence ID" value="ATZ53181.1"/>
    <property type="molecule type" value="Genomic_DNA"/>
</dbReference>
<keyword evidence="3" id="KW-1185">Reference proteome</keyword>
<sequence>MGHPGKERQEQLRAAKGVKEKRVIIEKRRAARAGKFESRSSSKLHTLDQGSFAAAAYSFSGAITSEHSVQQQLVFLPRVTASNLATSTFGATAGTGSFVAPSSNQAPQTDNSSRPSTTTSQQAFPARIAAVAARRTGGRHHKRSRVPNQKERLSRRSIFRELTGVPLAAFGLSHNLGGYVAADIVDNWPSEVLGEELLDSDDKEEEYMEYDDEGVEDVEDDDDEEMVDVGYDLDIYDSDGTEWAAFGVNMKEGQPS</sequence>
<reference evidence="2 3" key="1">
    <citation type="journal article" date="2011" name="PLoS Genet.">
        <title>Genomic analysis of the necrotrophic fungal pathogens Sclerotinia sclerotiorum and Botrytis cinerea.</title>
        <authorList>
            <person name="Amselem J."/>
            <person name="Cuomo C.A."/>
            <person name="van Kan J.A."/>
            <person name="Viaud M."/>
            <person name="Benito E.P."/>
            <person name="Couloux A."/>
            <person name="Coutinho P.M."/>
            <person name="de Vries R.P."/>
            <person name="Dyer P.S."/>
            <person name="Fillinger S."/>
            <person name="Fournier E."/>
            <person name="Gout L."/>
            <person name="Hahn M."/>
            <person name="Kohn L."/>
            <person name="Lapalu N."/>
            <person name="Plummer K.M."/>
            <person name="Pradier J.M."/>
            <person name="Quevillon E."/>
            <person name="Sharon A."/>
            <person name="Simon A."/>
            <person name="ten Have A."/>
            <person name="Tudzynski B."/>
            <person name="Tudzynski P."/>
            <person name="Wincker P."/>
            <person name="Andrew M."/>
            <person name="Anthouard V."/>
            <person name="Beever R.E."/>
            <person name="Beffa R."/>
            <person name="Benoit I."/>
            <person name="Bouzid O."/>
            <person name="Brault B."/>
            <person name="Chen Z."/>
            <person name="Choquer M."/>
            <person name="Collemare J."/>
            <person name="Cotton P."/>
            <person name="Danchin E.G."/>
            <person name="Da Silva C."/>
            <person name="Gautier A."/>
            <person name="Giraud C."/>
            <person name="Giraud T."/>
            <person name="Gonzalez C."/>
            <person name="Grossetete S."/>
            <person name="Guldener U."/>
            <person name="Henrissat B."/>
            <person name="Howlett B.J."/>
            <person name="Kodira C."/>
            <person name="Kretschmer M."/>
            <person name="Lappartient A."/>
            <person name="Leroch M."/>
            <person name="Levis C."/>
            <person name="Mauceli E."/>
            <person name="Neuveglise C."/>
            <person name="Oeser B."/>
            <person name="Pearson M."/>
            <person name="Poulain J."/>
            <person name="Poussereau N."/>
            <person name="Quesneville H."/>
            <person name="Rascle C."/>
            <person name="Schumacher J."/>
            <person name="Segurens B."/>
            <person name="Sexton A."/>
            <person name="Silva E."/>
            <person name="Sirven C."/>
            <person name="Soanes D.M."/>
            <person name="Talbot N.J."/>
            <person name="Templeton M."/>
            <person name="Yandava C."/>
            <person name="Yarden O."/>
            <person name="Zeng Q."/>
            <person name="Rollins J.A."/>
            <person name="Lebrun M.H."/>
            <person name="Dickman M."/>
        </authorList>
    </citation>
    <scope>NUCLEOTIDE SEQUENCE [LARGE SCALE GENOMIC DNA]</scope>
    <source>
        <strain evidence="2 3">B05.10</strain>
    </source>
</reference>
<feature type="compositionally biased region" description="Polar residues" evidence="1">
    <location>
        <begin position="100"/>
        <end position="122"/>
    </location>
</feature>
<reference evidence="2 3" key="2">
    <citation type="journal article" date="2012" name="Eukaryot. Cell">
        <title>Genome update of Botrytis cinerea strains B05.10 and T4.</title>
        <authorList>
            <person name="Staats M."/>
            <person name="van Kan J.A."/>
        </authorList>
    </citation>
    <scope>NUCLEOTIDE SEQUENCE [LARGE SCALE GENOMIC DNA]</scope>
    <source>
        <strain evidence="2 3">B05.10</strain>
    </source>
</reference>
<feature type="region of interest" description="Disordered" evidence="1">
    <location>
        <begin position="1"/>
        <end position="20"/>
    </location>
</feature>
<dbReference type="GeneID" id="5433200"/>
<dbReference type="Proteomes" id="UP000001798">
    <property type="component" value="Chromosome 9"/>
</dbReference>
<proteinExistence type="predicted"/>
<protein>
    <submittedName>
        <fullName evidence="2">Uncharacterized protein</fullName>
    </submittedName>
</protein>